<dbReference type="InterPro" id="IPR011991">
    <property type="entry name" value="ArsR-like_HTH"/>
</dbReference>
<evidence type="ECO:0000256" key="5">
    <source>
        <dbReference type="ARBA" id="ARBA00042627"/>
    </source>
</evidence>
<dbReference type="Gene3D" id="1.10.10.10">
    <property type="entry name" value="Winged helix-like DNA-binding domain superfamily/Winged helix DNA-binding domain"/>
    <property type="match status" value="1"/>
</dbReference>
<dbReference type="SMART" id="SM00346">
    <property type="entry name" value="HTH_ICLR"/>
    <property type="match status" value="1"/>
</dbReference>
<dbReference type="SUPFAM" id="SSF55781">
    <property type="entry name" value="GAF domain-like"/>
    <property type="match status" value="1"/>
</dbReference>
<evidence type="ECO:0000259" key="7">
    <source>
        <dbReference type="PROSITE" id="PS51078"/>
    </source>
</evidence>
<proteinExistence type="predicted"/>
<dbReference type="Gene3D" id="3.30.450.40">
    <property type="match status" value="1"/>
</dbReference>
<feature type="domain" description="IclR-ED" evidence="7">
    <location>
        <begin position="131"/>
        <end position="321"/>
    </location>
</feature>
<keyword evidence="1" id="KW-0805">Transcription regulation</keyword>
<dbReference type="InterPro" id="IPR011042">
    <property type="entry name" value="6-blade_b-propeller_TolB-like"/>
</dbReference>
<evidence type="ECO:0000259" key="6">
    <source>
        <dbReference type="PROSITE" id="PS51077"/>
    </source>
</evidence>
<evidence type="ECO:0000256" key="2">
    <source>
        <dbReference type="ARBA" id="ARBA00023125"/>
    </source>
</evidence>
<accession>A0ABY7RGB5</accession>
<dbReference type="InterPro" id="IPR029016">
    <property type="entry name" value="GAF-like_dom_sf"/>
</dbReference>
<protein>
    <recommendedName>
        <fullName evidence="4">HTH-type transcriptional repressor AllR</fullName>
    </recommendedName>
    <alternativeName>
        <fullName evidence="5">Negative regulator of allantoin and glyoxylate utilization operons</fullName>
    </alternativeName>
</protein>
<evidence type="ECO:0000256" key="3">
    <source>
        <dbReference type="ARBA" id="ARBA00023163"/>
    </source>
</evidence>
<dbReference type="Proteomes" id="UP001214301">
    <property type="component" value="Chromosome"/>
</dbReference>
<keyword evidence="3" id="KW-0804">Transcription</keyword>
<feature type="domain" description="HTH iclR-type" evidence="6">
    <location>
        <begin position="75"/>
        <end position="137"/>
    </location>
</feature>
<dbReference type="SUPFAM" id="SSF63829">
    <property type="entry name" value="Calcium-dependent phosphotriesterase"/>
    <property type="match status" value="1"/>
</dbReference>
<dbReference type="Pfam" id="PF09339">
    <property type="entry name" value="HTH_IclR"/>
    <property type="match status" value="1"/>
</dbReference>
<dbReference type="PROSITE" id="PS51077">
    <property type="entry name" value="HTH_ICLR"/>
    <property type="match status" value="1"/>
</dbReference>
<dbReference type="InterPro" id="IPR013658">
    <property type="entry name" value="SGL"/>
</dbReference>
<dbReference type="Pfam" id="PF01614">
    <property type="entry name" value="IclR_C"/>
    <property type="match status" value="1"/>
</dbReference>
<keyword evidence="9" id="KW-1185">Reference proteome</keyword>
<reference evidence="8 9" key="1">
    <citation type="journal article" date="2020" name="Front. Microbiol.">
        <title>Toward Biorecycling: Isolation of a Soil Bacterium That Grows on a Polyurethane Oligomer and Monomer.</title>
        <authorList>
            <person name="Espinosa M.J.C."/>
            <person name="Blanco A.C."/>
            <person name="Schmidgall T."/>
            <person name="Atanasoff-Kardjalieff A.K."/>
            <person name="Kappelmeyer U."/>
            <person name="Tischler D."/>
            <person name="Pieper D.H."/>
            <person name="Heipieper H.J."/>
            <person name="Eberlein C."/>
        </authorList>
    </citation>
    <scope>NUCLEOTIDE SEQUENCE [LARGE SCALE GENOMIC DNA]</scope>
    <source>
        <strain evidence="8 9">TDA1</strain>
    </source>
</reference>
<dbReference type="Pfam" id="PF08450">
    <property type="entry name" value="SGL"/>
    <property type="match status" value="1"/>
</dbReference>
<dbReference type="PRINTS" id="PR01790">
    <property type="entry name" value="SMP30FAMILY"/>
</dbReference>
<dbReference type="InterPro" id="IPR005471">
    <property type="entry name" value="Tscrpt_reg_IclR_N"/>
</dbReference>
<evidence type="ECO:0000313" key="8">
    <source>
        <dbReference type="EMBL" id="WCI02666.1"/>
    </source>
</evidence>
<dbReference type="RefSeq" id="WP_256577319.1">
    <property type="nucleotide sequence ID" value="NZ_CP116669.1"/>
</dbReference>
<keyword evidence="2" id="KW-0238">DNA-binding</keyword>
<sequence length="589" mass="63449">MSIGIVVDDGHCYEFSSQVHPMAIRANSHDVGNCFATSRVETDLIGETDFKKRQTAYLRTGVPNGGKTMKTGEGTAALEKALDVLQAIGASPSGISQAQLAAQVMLPRTTLYRIIATLVERGMIRRDPTRKVYRLGFNYLEMVRNAYLEPDLVSAASEELRALRDLTGETSYLAVLDGNQVLSLERCDGAHTQRSAASLGQAKPVYCTGQGKAILSALSPMARDEILKGLVLSPLTPLTITDRRRLLAELQITQARGYALDDEEIRLGVRCVAAPIIDKQGQVRGALSVAGPAYRLTLERLTLLGPELAEAARRVGEQLRSNHVPQNAKEFTVLAGPWAFHGAFPRWHTGQQRLYWADTLAPAIHCWDGHNSRLVARLDLPIRGMELHPEGLLVAQTGGWSLVDWDGKEHPRQDLLGSRLLALATHPSGALWACAKTAGGCLIGELSAEGELRHGWAVPEQVSAFSWDVSGRSVYALASGSGNILMLNTGSTNVRRLSSLPRGGGRLGGLAVDHAGGVWTTQLDGWSLAHFDAHGNLDRMVGLPVPTPTDLCIGGVDGKTLYITSARHSLQLEALASAPNAGCLLQMQL</sequence>
<organism evidence="8 9">
    <name type="scientific">Pseudomonas capeferrum</name>
    <dbReference type="NCBI Taxonomy" id="1495066"/>
    <lineage>
        <taxon>Bacteria</taxon>
        <taxon>Pseudomonadati</taxon>
        <taxon>Pseudomonadota</taxon>
        <taxon>Gammaproteobacteria</taxon>
        <taxon>Pseudomonadales</taxon>
        <taxon>Pseudomonadaceae</taxon>
        <taxon>Pseudomonas</taxon>
    </lineage>
</organism>
<gene>
    <name evidence="8" type="ORF">PMC74_12570</name>
</gene>
<dbReference type="Gene3D" id="2.120.10.30">
    <property type="entry name" value="TolB, C-terminal domain"/>
    <property type="match status" value="1"/>
</dbReference>
<dbReference type="EMBL" id="CP116669">
    <property type="protein sequence ID" value="WCI02666.1"/>
    <property type="molecule type" value="Genomic_DNA"/>
</dbReference>
<name>A0ABY7RGB5_9PSED</name>
<evidence type="ECO:0000313" key="9">
    <source>
        <dbReference type="Proteomes" id="UP001214301"/>
    </source>
</evidence>
<dbReference type="PANTHER" id="PTHR30136">
    <property type="entry name" value="HELIX-TURN-HELIX TRANSCRIPTIONAL REGULATOR, ICLR FAMILY"/>
    <property type="match status" value="1"/>
</dbReference>
<dbReference type="PROSITE" id="PS51078">
    <property type="entry name" value="ICLR_ED"/>
    <property type="match status" value="1"/>
</dbReference>
<dbReference type="InterPro" id="IPR036388">
    <property type="entry name" value="WH-like_DNA-bd_sf"/>
</dbReference>
<dbReference type="InterPro" id="IPR014757">
    <property type="entry name" value="Tscrpt_reg_IclR_C"/>
</dbReference>
<dbReference type="PANTHER" id="PTHR30136:SF24">
    <property type="entry name" value="HTH-TYPE TRANSCRIPTIONAL REPRESSOR ALLR"/>
    <property type="match status" value="1"/>
</dbReference>
<dbReference type="InterPro" id="IPR005511">
    <property type="entry name" value="SMP-30"/>
</dbReference>
<evidence type="ECO:0000256" key="1">
    <source>
        <dbReference type="ARBA" id="ARBA00023015"/>
    </source>
</evidence>
<dbReference type="CDD" id="cd00090">
    <property type="entry name" value="HTH_ARSR"/>
    <property type="match status" value="1"/>
</dbReference>
<dbReference type="InterPro" id="IPR036390">
    <property type="entry name" value="WH_DNA-bd_sf"/>
</dbReference>
<dbReference type="SUPFAM" id="SSF46785">
    <property type="entry name" value="Winged helix' DNA-binding domain"/>
    <property type="match status" value="1"/>
</dbReference>
<dbReference type="InterPro" id="IPR050707">
    <property type="entry name" value="HTH_MetabolicPath_Reg"/>
</dbReference>
<evidence type="ECO:0000256" key="4">
    <source>
        <dbReference type="ARBA" id="ARBA00040379"/>
    </source>
</evidence>